<dbReference type="AlphaFoldDB" id="A0A7W7P4F7"/>
<feature type="domain" description="NrtR DNA-binding winged helix" evidence="1">
    <location>
        <begin position="156"/>
        <end position="217"/>
    </location>
</feature>
<dbReference type="EMBL" id="JACHLI010000032">
    <property type="protein sequence ID" value="MBB4866839.1"/>
    <property type="molecule type" value="Genomic_DNA"/>
</dbReference>
<dbReference type="Gene3D" id="1.10.10.10">
    <property type="entry name" value="Winged helix-like DNA-binding domain superfamily/Winged helix DNA-binding domain"/>
    <property type="match status" value="1"/>
</dbReference>
<dbReference type="CDD" id="cd18873">
    <property type="entry name" value="NUDIX_NadM_like"/>
    <property type="match status" value="1"/>
</dbReference>
<dbReference type="InterPro" id="IPR015797">
    <property type="entry name" value="NUDIX_hydrolase-like_dom_sf"/>
</dbReference>
<dbReference type="SUPFAM" id="SSF55811">
    <property type="entry name" value="Nudix"/>
    <property type="match status" value="1"/>
</dbReference>
<organism evidence="2 3">
    <name type="scientific">Pseudomonas nitroreducens</name>
    <dbReference type="NCBI Taxonomy" id="46680"/>
    <lineage>
        <taxon>Bacteria</taxon>
        <taxon>Pseudomonadati</taxon>
        <taxon>Pseudomonadota</taxon>
        <taxon>Gammaproteobacteria</taxon>
        <taxon>Pseudomonadales</taxon>
        <taxon>Pseudomonadaceae</taxon>
        <taxon>Pseudomonas</taxon>
    </lineage>
</organism>
<evidence type="ECO:0000313" key="3">
    <source>
        <dbReference type="Proteomes" id="UP000566995"/>
    </source>
</evidence>
<sequence length="232" mass="25952">MTNQHRDYLHTIDVAVLRLNFEVSQVEVLVHKRLNDPFAGSLALPGLVVSGSTVDTSLPGAVKRLMDSDKVGMATRFIEQVGTVGDAYRDPRAWSSSTYYLAFPEEHVELSDDQMWLSMNGILSGAYKLPFDHNTLCEDIFKRLESKARYSSIPLYMIGRDFTVGEAVAAFSIVLSRPVQKSSMRKRIVKMLEDGYLVETGEKRSGSSGPKSEVYRLVNGAEPYIFDSSLER</sequence>
<dbReference type="InterPro" id="IPR054105">
    <property type="entry name" value="WHD_NrtR"/>
</dbReference>
<reference evidence="2 3" key="1">
    <citation type="submission" date="2020-08" db="EMBL/GenBank/DDBJ databases">
        <title>Functional genomics of gut bacteria from endangered species of beetles.</title>
        <authorList>
            <person name="Carlos-Shanley C."/>
        </authorList>
    </citation>
    <scope>NUCLEOTIDE SEQUENCE [LARGE SCALE GENOMIC DNA]</scope>
    <source>
        <strain evidence="2 3">S00179</strain>
    </source>
</reference>
<dbReference type="InterPro" id="IPR036390">
    <property type="entry name" value="WH_DNA-bd_sf"/>
</dbReference>
<name>A0A7W7P4F7_PSENT</name>
<dbReference type="Gene3D" id="3.90.79.10">
    <property type="entry name" value="Nucleoside Triphosphate Pyrophosphohydrolase"/>
    <property type="match status" value="1"/>
</dbReference>
<dbReference type="SUPFAM" id="SSF46785">
    <property type="entry name" value="Winged helix' DNA-binding domain"/>
    <property type="match status" value="1"/>
</dbReference>
<protein>
    <submittedName>
        <fullName evidence="2">ADP-ribose pyrophosphatase YjhB (NUDIX family)</fullName>
    </submittedName>
</protein>
<comment type="caution">
    <text evidence="2">The sequence shown here is derived from an EMBL/GenBank/DDBJ whole genome shotgun (WGS) entry which is preliminary data.</text>
</comment>
<accession>A0A7W7P4F7</accession>
<evidence type="ECO:0000259" key="1">
    <source>
        <dbReference type="Pfam" id="PF21906"/>
    </source>
</evidence>
<gene>
    <name evidence="2" type="ORF">HNP46_005746</name>
</gene>
<evidence type="ECO:0000313" key="2">
    <source>
        <dbReference type="EMBL" id="MBB4866839.1"/>
    </source>
</evidence>
<dbReference type="RefSeq" id="WP_184595737.1">
    <property type="nucleotide sequence ID" value="NZ_JACHLI010000032.1"/>
</dbReference>
<dbReference type="InterPro" id="IPR036388">
    <property type="entry name" value="WH-like_DNA-bd_sf"/>
</dbReference>
<dbReference type="Proteomes" id="UP000566995">
    <property type="component" value="Unassembled WGS sequence"/>
</dbReference>
<dbReference type="Pfam" id="PF21906">
    <property type="entry name" value="WHD_NrtR"/>
    <property type="match status" value="1"/>
</dbReference>
<proteinExistence type="predicted"/>